<proteinExistence type="predicted"/>
<accession>A0A0F9NWQ4</accession>
<reference evidence="1" key="1">
    <citation type="journal article" date="2015" name="Nature">
        <title>Complex archaea that bridge the gap between prokaryotes and eukaryotes.</title>
        <authorList>
            <person name="Spang A."/>
            <person name="Saw J.H."/>
            <person name="Jorgensen S.L."/>
            <person name="Zaremba-Niedzwiedzka K."/>
            <person name="Martijn J."/>
            <person name="Lind A.E."/>
            <person name="van Eijk R."/>
            <person name="Schleper C."/>
            <person name="Guy L."/>
            <person name="Ettema T.J."/>
        </authorList>
    </citation>
    <scope>NUCLEOTIDE SEQUENCE</scope>
</reference>
<dbReference type="EMBL" id="LAZR01007368">
    <property type="protein sequence ID" value="KKM85712.1"/>
    <property type="molecule type" value="Genomic_DNA"/>
</dbReference>
<organism evidence="1">
    <name type="scientific">marine sediment metagenome</name>
    <dbReference type="NCBI Taxonomy" id="412755"/>
    <lineage>
        <taxon>unclassified sequences</taxon>
        <taxon>metagenomes</taxon>
        <taxon>ecological metagenomes</taxon>
    </lineage>
</organism>
<name>A0A0F9NWQ4_9ZZZZ</name>
<comment type="caution">
    <text evidence="1">The sequence shown here is derived from an EMBL/GenBank/DDBJ whole genome shotgun (WGS) entry which is preliminary data.</text>
</comment>
<sequence length="102" mass="11480">MNKVSKVEVTNVEIKVGENNFKLTITEAMELKKILNDTFGVGYRDTYIPVPYVIPEPTYIERLPYRRWNDWQITWTGNVCESDDTQTAGTLCLSNSGGGGST</sequence>
<gene>
    <name evidence="1" type="ORF">LCGC14_1286340</name>
</gene>
<dbReference type="AlphaFoldDB" id="A0A0F9NWQ4"/>
<protein>
    <submittedName>
        <fullName evidence="1">Uncharacterized protein</fullName>
    </submittedName>
</protein>
<evidence type="ECO:0000313" key="1">
    <source>
        <dbReference type="EMBL" id="KKM85712.1"/>
    </source>
</evidence>